<dbReference type="GO" id="GO:0016811">
    <property type="term" value="F:hydrolase activity, acting on carbon-nitrogen (but not peptide) bonds, in linear amides"/>
    <property type="evidence" value="ECO:0007669"/>
    <property type="project" value="TreeGrafter"/>
</dbReference>
<organism evidence="4 5">
    <name type="scientific">Handelsmanbacteria sp. (strain RIFCSPLOWO2_12_FULL_64_10)</name>
    <dbReference type="NCBI Taxonomy" id="1817868"/>
    <lineage>
        <taxon>Bacteria</taxon>
        <taxon>Candidatus Handelsmaniibacteriota</taxon>
    </lineage>
</organism>
<dbReference type="InterPro" id="IPR001110">
    <property type="entry name" value="UPF0012_CS"/>
</dbReference>
<evidence type="ECO:0000256" key="1">
    <source>
        <dbReference type="ARBA" id="ARBA00010613"/>
    </source>
</evidence>
<comment type="caution">
    <text evidence="4">The sequence shown here is derived from an EMBL/GenBank/DDBJ whole genome shotgun (WGS) entry which is preliminary data.</text>
</comment>
<dbReference type="Proteomes" id="UP000178606">
    <property type="component" value="Unassembled WGS sequence"/>
</dbReference>
<dbReference type="Gene3D" id="3.60.110.10">
    <property type="entry name" value="Carbon-nitrogen hydrolase"/>
    <property type="match status" value="1"/>
</dbReference>
<sequence>MSQIIRVAAVQTGRRTIPYKLTPEAALKQVRSNIDELAGLAERAAGMGCHIAAFPEDTLGTLEWEAGHWDEMSDFLRTAEREMLARFGEVAARHGMPIVCCNDCVEGDDVYNTAILLGRDGREVGRYRKVQPTLAERARKPGQGFPVFELPGIGTVGMCICYDMVFPETTRALALGGADLVFHLTLGGASPASADASLAAFRTRAAENFIYLVVAFRGGGSKVISPKGEILAEGGREPDAIVTADIDLASGRETGDALGGLTSDYRARLFRERNPEAYRILVDPHPPALEKLKDVPVPSVEEAAALMAEGLTTGADAFHEADLWLSEGKVAEARRRFEELSERFGTLWIGRVSRERLQKMAGKPA</sequence>
<reference evidence="4 5" key="1">
    <citation type="journal article" date="2016" name="Nat. Commun.">
        <title>Thousands of microbial genomes shed light on interconnected biogeochemical processes in an aquifer system.</title>
        <authorList>
            <person name="Anantharaman K."/>
            <person name="Brown C.T."/>
            <person name="Hug L.A."/>
            <person name="Sharon I."/>
            <person name="Castelle C.J."/>
            <person name="Probst A.J."/>
            <person name="Thomas B.C."/>
            <person name="Singh A."/>
            <person name="Wilkins M.J."/>
            <person name="Karaoz U."/>
            <person name="Brodie E.L."/>
            <person name="Williams K.H."/>
            <person name="Hubbard S.S."/>
            <person name="Banfield J.F."/>
        </authorList>
    </citation>
    <scope>NUCLEOTIDE SEQUENCE [LARGE SCALE GENOMIC DNA]</scope>
    <source>
        <strain evidence="5">RIFCSPLOWO2_12_FULL_64_10</strain>
    </source>
</reference>
<dbReference type="InterPro" id="IPR036526">
    <property type="entry name" value="C-N_Hydrolase_sf"/>
</dbReference>
<dbReference type="PROSITE" id="PS50263">
    <property type="entry name" value="CN_HYDROLASE"/>
    <property type="match status" value="1"/>
</dbReference>
<keyword evidence="2" id="KW-0378">Hydrolase</keyword>
<dbReference type="PANTHER" id="PTHR43674">
    <property type="entry name" value="NITRILASE C965.09-RELATED"/>
    <property type="match status" value="1"/>
</dbReference>
<dbReference type="Pfam" id="PF00795">
    <property type="entry name" value="CN_hydrolase"/>
    <property type="match status" value="1"/>
</dbReference>
<dbReference type="InterPro" id="IPR050345">
    <property type="entry name" value="Aliph_Amidase/BUP"/>
</dbReference>
<gene>
    <name evidence="4" type="ORF">A3F84_03115</name>
</gene>
<evidence type="ECO:0000313" key="4">
    <source>
        <dbReference type="EMBL" id="OGG47868.1"/>
    </source>
</evidence>
<dbReference type="PANTHER" id="PTHR43674:SF2">
    <property type="entry name" value="BETA-UREIDOPROPIONASE"/>
    <property type="match status" value="1"/>
</dbReference>
<dbReference type="SUPFAM" id="SSF56317">
    <property type="entry name" value="Carbon-nitrogen hydrolase"/>
    <property type="match status" value="1"/>
</dbReference>
<dbReference type="AlphaFoldDB" id="A0A1F6CFH9"/>
<accession>A0A1F6CFH9</accession>
<feature type="domain" description="CN hydrolase" evidence="3">
    <location>
        <begin position="5"/>
        <end position="248"/>
    </location>
</feature>
<evidence type="ECO:0000313" key="5">
    <source>
        <dbReference type="Proteomes" id="UP000178606"/>
    </source>
</evidence>
<proteinExistence type="inferred from homology"/>
<comment type="similarity">
    <text evidence="1">Belongs to the carbon-nitrogen hydrolase superfamily. NIT1/NIT2 family.</text>
</comment>
<evidence type="ECO:0000259" key="3">
    <source>
        <dbReference type="PROSITE" id="PS50263"/>
    </source>
</evidence>
<name>A0A1F6CFH9_HANXR</name>
<dbReference type="InterPro" id="IPR003010">
    <property type="entry name" value="C-N_Hydrolase"/>
</dbReference>
<dbReference type="PROSITE" id="PS01227">
    <property type="entry name" value="UPF0012"/>
    <property type="match status" value="1"/>
</dbReference>
<protein>
    <recommendedName>
        <fullName evidence="3">CN hydrolase domain-containing protein</fullName>
    </recommendedName>
</protein>
<dbReference type="CDD" id="cd07197">
    <property type="entry name" value="nitrilase"/>
    <property type="match status" value="1"/>
</dbReference>
<evidence type="ECO:0000256" key="2">
    <source>
        <dbReference type="ARBA" id="ARBA00022801"/>
    </source>
</evidence>
<dbReference type="EMBL" id="MFKF01000264">
    <property type="protein sequence ID" value="OGG47868.1"/>
    <property type="molecule type" value="Genomic_DNA"/>
</dbReference>